<keyword evidence="3" id="KW-0963">Cytoplasm</keyword>
<evidence type="ECO:0000313" key="5">
    <source>
        <dbReference type="Proteomes" id="UP000563820"/>
    </source>
</evidence>
<dbReference type="GO" id="GO:0016151">
    <property type="term" value="F:nickel cation binding"/>
    <property type="evidence" value="ECO:0007669"/>
    <property type="project" value="UniProtKB-UniRule"/>
</dbReference>
<evidence type="ECO:0000256" key="2">
    <source>
        <dbReference type="ARBA" id="ARBA00023186"/>
    </source>
</evidence>
<dbReference type="PANTHER" id="PTHR33643">
    <property type="entry name" value="UREASE ACCESSORY PROTEIN D"/>
    <property type="match status" value="1"/>
</dbReference>
<dbReference type="InterPro" id="IPR002669">
    <property type="entry name" value="UreD"/>
</dbReference>
<dbReference type="GO" id="GO:0005737">
    <property type="term" value="C:cytoplasm"/>
    <property type="evidence" value="ECO:0007669"/>
    <property type="project" value="UniProtKB-SubCell"/>
</dbReference>
<proteinExistence type="inferred from homology"/>
<comment type="subcellular location">
    <subcellularLocation>
        <location evidence="3">Cytoplasm</location>
    </subcellularLocation>
</comment>
<evidence type="ECO:0000256" key="1">
    <source>
        <dbReference type="ARBA" id="ARBA00007177"/>
    </source>
</evidence>
<name>A0A7K4MHR0_9ARCH</name>
<organism evidence="4 5">
    <name type="scientific">Marine Group I thaumarchaeote</name>
    <dbReference type="NCBI Taxonomy" id="2511932"/>
    <lineage>
        <taxon>Archaea</taxon>
        <taxon>Nitrososphaerota</taxon>
        <taxon>Marine Group I</taxon>
    </lineage>
</organism>
<dbReference type="HAMAP" id="MF_01384">
    <property type="entry name" value="UreD"/>
    <property type="match status" value="1"/>
</dbReference>
<keyword evidence="3" id="KW-0996">Nickel insertion</keyword>
<comment type="function">
    <text evidence="3">Required for maturation of urease via the functional incorporation of the urease nickel metallocenter.</text>
</comment>
<dbReference type="PANTHER" id="PTHR33643:SF1">
    <property type="entry name" value="UREASE ACCESSORY PROTEIN D"/>
    <property type="match status" value="1"/>
</dbReference>
<dbReference type="EMBL" id="JACATE010000004">
    <property type="protein sequence ID" value="NWJ28485.1"/>
    <property type="molecule type" value="Genomic_DNA"/>
</dbReference>
<dbReference type="Pfam" id="PF01774">
    <property type="entry name" value="UreD"/>
    <property type="match status" value="1"/>
</dbReference>
<dbReference type="Proteomes" id="UP000563820">
    <property type="component" value="Unassembled WGS sequence"/>
</dbReference>
<sequence length="308" mass="35123">MNKLEYFTPNDIPKEIQIYEAKVKQLGVGKSGKVGILDLELQKDSTGKTVVTRQFSQVPLQFQRVLYPENSLPEMAYLYVMSPSGGILQGDRYRIDVLLKNKAIAHMTTQGATSIYSMNTNFASQIVNITVDENCYLEYIPDQIIPHKNSRYYQKVNLNVHNNSTLIYSEILTSGRVAMGESFEYDICYLRTHCKNQDKKIRFIENEKIEPKKQRLGNFGILGKYSIVGTVYILTRKEDVIELENTIIKNIRNTDVVSVGMSILPDESGIVIRILGNKTDSIFDVVFKTLEITRKKILGASFTKIRKN</sequence>
<keyword evidence="2 3" id="KW-0143">Chaperone</keyword>
<dbReference type="AlphaFoldDB" id="A0A7K4MHR0"/>
<evidence type="ECO:0000256" key="3">
    <source>
        <dbReference type="HAMAP-Rule" id="MF_01384"/>
    </source>
</evidence>
<comment type="subunit">
    <text evidence="3">UreD, UreF and UreG form a complex that acts as a GTP-hydrolysis-dependent molecular chaperone, activating the urease apoprotein by helping to assemble the nickel containing metallocenter of UreC. The UreE protein probably delivers the nickel.</text>
</comment>
<gene>
    <name evidence="3" type="primary">ureD</name>
    <name evidence="4" type="ORF">HX848_03725</name>
</gene>
<protein>
    <recommendedName>
        <fullName evidence="3">Urease accessory protein UreD</fullName>
    </recommendedName>
</protein>
<comment type="caution">
    <text evidence="4">The sequence shown here is derived from an EMBL/GenBank/DDBJ whole genome shotgun (WGS) entry which is preliminary data.</text>
</comment>
<accession>A0A7K4MHR0</accession>
<reference evidence="4 5" key="1">
    <citation type="journal article" date="2019" name="Environ. Microbiol.">
        <title>Genomics insights into ecotype formation of ammonia-oxidizing archaea in the deep ocean.</title>
        <authorList>
            <person name="Wang Y."/>
            <person name="Huang J.M."/>
            <person name="Cui G.J."/>
            <person name="Nunoura T."/>
            <person name="Takaki Y."/>
            <person name="Li W.L."/>
            <person name="Li J."/>
            <person name="Gao Z.M."/>
            <person name="Takai K."/>
            <person name="Zhang A.Q."/>
            <person name="Stepanauskas R."/>
        </authorList>
    </citation>
    <scope>NUCLEOTIDE SEQUENCE [LARGE SCALE GENOMIC DNA]</scope>
    <source>
        <strain evidence="4 5">T1L11</strain>
    </source>
</reference>
<comment type="similarity">
    <text evidence="1 3">Belongs to the UreD family.</text>
</comment>
<evidence type="ECO:0000313" key="4">
    <source>
        <dbReference type="EMBL" id="NWJ28485.1"/>
    </source>
</evidence>